<dbReference type="Proteomes" id="UP001374535">
    <property type="component" value="Chromosome 1"/>
</dbReference>
<gene>
    <name evidence="2" type="ORF">V8G54_001519</name>
</gene>
<keyword evidence="3" id="KW-1185">Reference proteome</keyword>
<dbReference type="EMBL" id="CP144700">
    <property type="protein sequence ID" value="WVZ22975.1"/>
    <property type="molecule type" value="Genomic_DNA"/>
</dbReference>
<feature type="region of interest" description="Disordered" evidence="1">
    <location>
        <begin position="69"/>
        <end position="100"/>
    </location>
</feature>
<evidence type="ECO:0000313" key="2">
    <source>
        <dbReference type="EMBL" id="WVZ22975.1"/>
    </source>
</evidence>
<protein>
    <submittedName>
        <fullName evidence="2">Uncharacterized protein</fullName>
    </submittedName>
</protein>
<organism evidence="2 3">
    <name type="scientific">Vigna mungo</name>
    <name type="common">Black gram</name>
    <name type="synonym">Phaseolus mungo</name>
    <dbReference type="NCBI Taxonomy" id="3915"/>
    <lineage>
        <taxon>Eukaryota</taxon>
        <taxon>Viridiplantae</taxon>
        <taxon>Streptophyta</taxon>
        <taxon>Embryophyta</taxon>
        <taxon>Tracheophyta</taxon>
        <taxon>Spermatophyta</taxon>
        <taxon>Magnoliopsida</taxon>
        <taxon>eudicotyledons</taxon>
        <taxon>Gunneridae</taxon>
        <taxon>Pentapetalae</taxon>
        <taxon>rosids</taxon>
        <taxon>fabids</taxon>
        <taxon>Fabales</taxon>
        <taxon>Fabaceae</taxon>
        <taxon>Papilionoideae</taxon>
        <taxon>50 kb inversion clade</taxon>
        <taxon>NPAAA clade</taxon>
        <taxon>indigoferoid/millettioid clade</taxon>
        <taxon>Phaseoleae</taxon>
        <taxon>Vigna</taxon>
    </lineage>
</organism>
<feature type="compositionally biased region" description="Low complexity" evidence="1">
    <location>
        <begin position="87"/>
        <end position="100"/>
    </location>
</feature>
<proteinExistence type="predicted"/>
<dbReference type="AlphaFoldDB" id="A0AAQ3P8C3"/>
<sequence>MIKAPESDELNKGICFLFEEGGATLVITLKVETFLLCFEISNLFLSHSESQGIMAAKAKERDCVTIKNGRKGKKHVANPILVHSQTSPKPSSSSSSSPSKLSSQMKILCSLPPTLSYFHFSLFMQDPKNDSNSRYVIYPHSLQHTHLHFMYFIFYFAY</sequence>
<reference evidence="2 3" key="1">
    <citation type="journal article" date="2023" name="Life. Sci Alliance">
        <title>Evolutionary insights into 3D genome organization and epigenetic landscape of Vigna mungo.</title>
        <authorList>
            <person name="Junaid A."/>
            <person name="Singh B."/>
            <person name="Bhatia S."/>
        </authorList>
    </citation>
    <scope>NUCLEOTIDE SEQUENCE [LARGE SCALE GENOMIC DNA]</scope>
    <source>
        <strain evidence="2">Urdbean</strain>
    </source>
</reference>
<evidence type="ECO:0000313" key="3">
    <source>
        <dbReference type="Proteomes" id="UP001374535"/>
    </source>
</evidence>
<evidence type="ECO:0000256" key="1">
    <source>
        <dbReference type="SAM" id="MobiDB-lite"/>
    </source>
</evidence>
<accession>A0AAQ3P8C3</accession>
<name>A0AAQ3P8C3_VIGMU</name>